<comment type="caution">
    <text evidence="1">The sequence shown here is derived from an EMBL/GenBank/DDBJ whole genome shotgun (WGS) entry which is preliminary data.</text>
</comment>
<organism evidence="1 2">
    <name type="scientific">Fusarium redolens</name>
    <dbReference type="NCBI Taxonomy" id="48865"/>
    <lineage>
        <taxon>Eukaryota</taxon>
        <taxon>Fungi</taxon>
        <taxon>Dikarya</taxon>
        <taxon>Ascomycota</taxon>
        <taxon>Pezizomycotina</taxon>
        <taxon>Sordariomycetes</taxon>
        <taxon>Hypocreomycetidae</taxon>
        <taxon>Hypocreales</taxon>
        <taxon>Nectriaceae</taxon>
        <taxon>Fusarium</taxon>
        <taxon>Fusarium redolens species complex</taxon>
    </lineage>
</organism>
<dbReference type="AlphaFoldDB" id="A0A9P9K1B2"/>
<keyword evidence="2" id="KW-1185">Reference proteome</keyword>
<dbReference type="RefSeq" id="XP_046047631.1">
    <property type="nucleotide sequence ID" value="XM_046201655.1"/>
</dbReference>
<dbReference type="Proteomes" id="UP000720189">
    <property type="component" value="Unassembled WGS sequence"/>
</dbReference>
<protein>
    <submittedName>
        <fullName evidence="1">Uncharacterized protein</fullName>
    </submittedName>
</protein>
<accession>A0A9P9K1B2</accession>
<evidence type="ECO:0000313" key="1">
    <source>
        <dbReference type="EMBL" id="KAH7244408.1"/>
    </source>
</evidence>
<gene>
    <name evidence="1" type="ORF">BKA55DRAFT_84581</name>
</gene>
<name>A0A9P9K1B2_FUSRE</name>
<evidence type="ECO:0000313" key="2">
    <source>
        <dbReference type="Proteomes" id="UP000720189"/>
    </source>
</evidence>
<reference evidence="1" key="1">
    <citation type="journal article" date="2021" name="Nat. Commun.">
        <title>Genetic determinants of endophytism in the Arabidopsis root mycobiome.</title>
        <authorList>
            <person name="Mesny F."/>
            <person name="Miyauchi S."/>
            <person name="Thiergart T."/>
            <person name="Pickel B."/>
            <person name="Atanasova L."/>
            <person name="Karlsson M."/>
            <person name="Huettel B."/>
            <person name="Barry K.W."/>
            <person name="Haridas S."/>
            <person name="Chen C."/>
            <person name="Bauer D."/>
            <person name="Andreopoulos W."/>
            <person name="Pangilinan J."/>
            <person name="LaButti K."/>
            <person name="Riley R."/>
            <person name="Lipzen A."/>
            <person name="Clum A."/>
            <person name="Drula E."/>
            <person name="Henrissat B."/>
            <person name="Kohler A."/>
            <person name="Grigoriev I.V."/>
            <person name="Martin F.M."/>
            <person name="Hacquard S."/>
        </authorList>
    </citation>
    <scope>NUCLEOTIDE SEQUENCE</scope>
    <source>
        <strain evidence="1">MPI-CAGE-AT-0023</strain>
    </source>
</reference>
<sequence>MTSYNKHLPVIRSIVTMTGCRGGTVTMTGCCSGVDTIMTIPVRYVIDFSNPGLSSTVRCKWTFGIICSTKLHCR</sequence>
<proteinExistence type="predicted"/>
<dbReference type="EMBL" id="JAGMUX010000011">
    <property type="protein sequence ID" value="KAH7244408.1"/>
    <property type="molecule type" value="Genomic_DNA"/>
</dbReference>
<dbReference type="GeneID" id="70231609"/>